<keyword evidence="4" id="KW-0456">Lyase</keyword>
<dbReference type="EC" id="4.2.3.1" evidence="5"/>
<dbReference type="Pfam" id="PF14821">
    <property type="entry name" value="Thr_synth_N"/>
    <property type="match status" value="1"/>
</dbReference>
<accession>A0A1U9K2I3</accession>
<evidence type="ECO:0000259" key="8">
    <source>
        <dbReference type="Pfam" id="PF14821"/>
    </source>
</evidence>
<evidence type="ECO:0000256" key="5">
    <source>
        <dbReference type="NCBIfam" id="TIGR00260"/>
    </source>
</evidence>
<evidence type="ECO:0000256" key="4">
    <source>
        <dbReference type="ARBA" id="ARBA00023239"/>
    </source>
</evidence>
<dbReference type="SUPFAM" id="SSF53686">
    <property type="entry name" value="Tryptophan synthase beta subunit-like PLP-dependent enzymes"/>
    <property type="match status" value="1"/>
</dbReference>
<dbReference type="CDD" id="cd01560">
    <property type="entry name" value="Thr-synth_2"/>
    <property type="match status" value="1"/>
</dbReference>
<dbReference type="NCBIfam" id="TIGR00260">
    <property type="entry name" value="thrC"/>
    <property type="match status" value="1"/>
</dbReference>
<feature type="domain" description="Tryptophan synthase beta chain-like PALP" evidence="7">
    <location>
        <begin position="106"/>
        <end position="312"/>
    </location>
</feature>
<organism evidence="9 10">
    <name type="scientific">Paenalcaligenes hominis</name>
    <dbReference type="NCBI Taxonomy" id="643674"/>
    <lineage>
        <taxon>Bacteria</taxon>
        <taxon>Pseudomonadati</taxon>
        <taxon>Pseudomonadota</taxon>
        <taxon>Betaproteobacteria</taxon>
        <taxon>Burkholderiales</taxon>
        <taxon>Alcaligenaceae</taxon>
        <taxon>Paenalcaligenes</taxon>
    </lineage>
</organism>
<dbReference type="STRING" id="643674.PAEH1_12670"/>
<dbReference type="Pfam" id="PF00291">
    <property type="entry name" value="PALP"/>
    <property type="match status" value="1"/>
</dbReference>
<dbReference type="Gene3D" id="3.40.50.1100">
    <property type="match status" value="2"/>
</dbReference>
<evidence type="ECO:0000259" key="7">
    <source>
        <dbReference type="Pfam" id="PF00291"/>
    </source>
</evidence>
<comment type="cofactor">
    <cofactor evidence="1 6">
        <name>pyridoxal 5'-phosphate</name>
        <dbReference type="ChEBI" id="CHEBI:597326"/>
    </cofactor>
</comment>
<name>A0A1U9K2I3_9BURK</name>
<dbReference type="Pfam" id="PF24857">
    <property type="entry name" value="THR4_C"/>
    <property type="match status" value="1"/>
</dbReference>
<evidence type="ECO:0000313" key="9">
    <source>
        <dbReference type="EMBL" id="AQS52174.1"/>
    </source>
</evidence>
<dbReference type="InterPro" id="IPR004450">
    <property type="entry name" value="Thr_synthase-like"/>
</dbReference>
<dbReference type="PANTHER" id="PTHR42690">
    <property type="entry name" value="THREONINE SYNTHASE FAMILY MEMBER"/>
    <property type="match status" value="1"/>
</dbReference>
<dbReference type="PANTHER" id="PTHR42690:SF1">
    <property type="entry name" value="THREONINE SYNTHASE-LIKE 2"/>
    <property type="match status" value="1"/>
</dbReference>
<dbReference type="Gene3D" id="3.90.1380.10">
    <property type="entry name" value="Threonine synthase, N-terminal domain"/>
    <property type="match status" value="1"/>
</dbReference>
<dbReference type="GO" id="GO:0004795">
    <property type="term" value="F:threonine synthase activity"/>
    <property type="evidence" value="ECO:0007669"/>
    <property type="project" value="UniProtKB-UniRule"/>
</dbReference>
<dbReference type="GO" id="GO:0009088">
    <property type="term" value="P:threonine biosynthetic process"/>
    <property type="evidence" value="ECO:0007669"/>
    <property type="project" value="UniProtKB-UniRule"/>
</dbReference>
<protein>
    <recommendedName>
        <fullName evidence="5">Threonine synthase</fullName>
        <ecNumber evidence="5">4.2.3.1</ecNumber>
    </recommendedName>
</protein>
<comment type="similarity">
    <text evidence="2">Belongs to the threonine synthase family.</text>
</comment>
<dbReference type="FunFam" id="3.90.1380.10:FF:000003">
    <property type="entry name" value="THR4p Threonine synthase"/>
    <property type="match status" value="1"/>
</dbReference>
<evidence type="ECO:0000313" key="10">
    <source>
        <dbReference type="Proteomes" id="UP000189369"/>
    </source>
</evidence>
<keyword evidence="3 6" id="KW-0663">Pyridoxal phosphate</keyword>
<dbReference type="EMBL" id="CP019697">
    <property type="protein sequence ID" value="AQS52174.1"/>
    <property type="molecule type" value="Genomic_DNA"/>
</dbReference>
<evidence type="ECO:0000256" key="3">
    <source>
        <dbReference type="ARBA" id="ARBA00022898"/>
    </source>
</evidence>
<evidence type="ECO:0000256" key="2">
    <source>
        <dbReference type="ARBA" id="ARBA00005517"/>
    </source>
</evidence>
<dbReference type="InterPro" id="IPR036052">
    <property type="entry name" value="TrpB-like_PALP_sf"/>
</dbReference>
<dbReference type="InterPro" id="IPR051166">
    <property type="entry name" value="Threonine_Synthase"/>
</dbReference>
<sequence length="467" mass="51734">MNYISTRGGMTPQPFSDILLEGLAPDGGLAIPEHYPQITTATLEQWRQLSYAELAFEILSLFIDDIPAEDLRTLTQAAYDPSLYVGTDMVPVKPLQGEMALLGLSQGPTLAFKDMAMQFLGQVFEYVLEKRDGRINILGATSGDTGSAAEYALRGKKRVNVFMLSPYGRMSAFQRAQMYSLQDENIHNLAVKGVFDDCQDIVKQLGGDLAFKQSMHLGAVNSINWARIAAQVVYYFWGWLRATTHASQQVSYTVPSGNFGNILAGHIARQMGLPIARLVLATNENNVLEEFFRTGIYRPRTAQNTFATSSPSMDISRASNFERFVFDLVGRDAAKLNALWGQLAQQGYFDLSHMLPLFEQQYGFVAGQSSHSDRLHTIAQTYQSTGVLIDPHTADGVKVAADYVQPGIPMLVLETALPAKFSETIEEAIGQPAPVPQHLTHLNDLPQRVVIMDADVEQVRTYMEQHT</sequence>
<dbReference type="InterPro" id="IPR001926">
    <property type="entry name" value="TrpB-like_PALP"/>
</dbReference>
<dbReference type="AlphaFoldDB" id="A0A1U9K2I3"/>
<evidence type="ECO:0000256" key="6">
    <source>
        <dbReference type="PIRSR" id="PIRSR604450-51"/>
    </source>
</evidence>
<feature type="modified residue" description="N6-(pyridoxal phosphate)lysine" evidence="6">
    <location>
        <position position="113"/>
    </location>
</feature>
<evidence type="ECO:0000256" key="1">
    <source>
        <dbReference type="ARBA" id="ARBA00001933"/>
    </source>
</evidence>
<dbReference type="OrthoDB" id="9763107at2"/>
<feature type="domain" description="Threonine synthase N-terminal" evidence="8">
    <location>
        <begin position="2"/>
        <end position="79"/>
    </location>
</feature>
<dbReference type="KEGG" id="phn:PAEH1_12670"/>
<reference evidence="9 10" key="1">
    <citation type="submission" date="2017-01" db="EMBL/GenBank/DDBJ databases">
        <title>Complete Genome Sequence of Paenalcaligenes hominis, Isolated from a paraplegic Patient with neurogenic bladder.</title>
        <authorList>
            <person name="Mukhopadhyay R."/>
            <person name="Joaquin J."/>
            <person name="Hogue R."/>
            <person name="Kilaru A."/>
            <person name="Jospin G."/>
            <person name="Mars K."/>
            <person name="Eisen J.A."/>
            <person name="Chaturvedi V."/>
        </authorList>
    </citation>
    <scope>NUCLEOTIDE SEQUENCE [LARGE SCALE GENOMIC DNA]</scope>
    <source>
        <strain evidence="9 10">15S00501</strain>
    </source>
</reference>
<dbReference type="Proteomes" id="UP000189369">
    <property type="component" value="Chromosome"/>
</dbReference>
<gene>
    <name evidence="9" type="ORF">PAEH1_12670</name>
</gene>
<dbReference type="InterPro" id="IPR037158">
    <property type="entry name" value="Thr_synth_N_sf"/>
</dbReference>
<dbReference type="InterPro" id="IPR029144">
    <property type="entry name" value="Thr_synth_N"/>
</dbReference>
<proteinExistence type="inferred from homology"/>